<evidence type="ECO:0000313" key="7">
    <source>
        <dbReference type="EMBL" id="GGI07663.1"/>
    </source>
</evidence>
<sequence>MTVTSALLSFALVAGLLTLVPGLDTALVLRSTVTRSRSHGMAAIAGIQVGTLVWGAAAAGGAAALLAASQTAYRVLTVLGAAYMVWLGVSMIRSSFRRRPDEPADADLPLPTGGRWRDFALGLSTNLMNPKVGVFYVAAIPQFVPDGVNPLVMGVLLALVHCVLGTAWLSLVVLGAGWAGPRLRRSNAVRWVDRVTGGVLVLLGARLATTARW</sequence>
<dbReference type="Proteomes" id="UP000632535">
    <property type="component" value="Unassembled WGS sequence"/>
</dbReference>
<keyword evidence="4 6" id="KW-1133">Transmembrane helix</keyword>
<dbReference type="PANTHER" id="PTHR30086">
    <property type="entry name" value="ARGININE EXPORTER PROTEIN ARGO"/>
    <property type="match status" value="1"/>
</dbReference>
<gene>
    <name evidence="7" type="ORF">GCM10007368_17290</name>
</gene>
<reference evidence="8" key="1">
    <citation type="journal article" date="2019" name="Int. J. Syst. Evol. Microbiol.">
        <title>The Global Catalogue of Microorganisms (GCM) 10K type strain sequencing project: providing services to taxonomists for standard genome sequencing and annotation.</title>
        <authorList>
            <consortium name="The Broad Institute Genomics Platform"/>
            <consortium name="The Broad Institute Genome Sequencing Center for Infectious Disease"/>
            <person name="Wu L."/>
            <person name="Ma J."/>
        </authorList>
    </citation>
    <scope>NUCLEOTIDE SEQUENCE [LARGE SCALE GENOMIC DNA]</scope>
    <source>
        <strain evidence="8">CCM 8653</strain>
    </source>
</reference>
<accession>A0ABQ2B7Y5</accession>
<feature type="transmembrane region" description="Helical" evidence="6">
    <location>
        <begin position="6"/>
        <end position="29"/>
    </location>
</feature>
<keyword evidence="3 6" id="KW-0812">Transmembrane</keyword>
<keyword evidence="8" id="KW-1185">Reference proteome</keyword>
<dbReference type="PIRSF" id="PIRSF006324">
    <property type="entry name" value="LeuE"/>
    <property type="match status" value="1"/>
</dbReference>
<keyword evidence="2" id="KW-1003">Cell membrane</keyword>
<feature type="transmembrane region" description="Helical" evidence="6">
    <location>
        <begin position="72"/>
        <end position="89"/>
    </location>
</feature>
<name>A0ABQ2B7Y5_9MICO</name>
<dbReference type="InterPro" id="IPR001123">
    <property type="entry name" value="LeuE-type"/>
</dbReference>
<comment type="subcellular location">
    <subcellularLocation>
        <location evidence="1">Cell membrane</location>
        <topology evidence="1">Multi-pass membrane protein</topology>
    </subcellularLocation>
</comment>
<evidence type="ECO:0000256" key="1">
    <source>
        <dbReference type="ARBA" id="ARBA00004651"/>
    </source>
</evidence>
<feature type="transmembrane region" description="Helical" evidence="6">
    <location>
        <begin position="151"/>
        <end position="179"/>
    </location>
</feature>
<evidence type="ECO:0000256" key="2">
    <source>
        <dbReference type="ARBA" id="ARBA00022475"/>
    </source>
</evidence>
<organism evidence="7 8">
    <name type="scientific">Isoptericola cucumis</name>
    <dbReference type="NCBI Taxonomy" id="1776856"/>
    <lineage>
        <taxon>Bacteria</taxon>
        <taxon>Bacillati</taxon>
        <taxon>Actinomycetota</taxon>
        <taxon>Actinomycetes</taxon>
        <taxon>Micrococcales</taxon>
        <taxon>Promicromonosporaceae</taxon>
        <taxon>Isoptericola</taxon>
    </lineage>
</organism>
<evidence type="ECO:0000256" key="6">
    <source>
        <dbReference type="SAM" id="Phobius"/>
    </source>
</evidence>
<feature type="transmembrane region" description="Helical" evidence="6">
    <location>
        <begin position="41"/>
        <end position="66"/>
    </location>
</feature>
<proteinExistence type="predicted"/>
<evidence type="ECO:0000313" key="8">
    <source>
        <dbReference type="Proteomes" id="UP000632535"/>
    </source>
</evidence>
<comment type="caution">
    <text evidence="7">The sequence shown here is derived from an EMBL/GenBank/DDBJ whole genome shotgun (WGS) entry which is preliminary data.</text>
</comment>
<dbReference type="PANTHER" id="PTHR30086:SF20">
    <property type="entry name" value="ARGININE EXPORTER PROTEIN ARGO-RELATED"/>
    <property type="match status" value="1"/>
</dbReference>
<evidence type="ECO:0000256" key="4">
    <source>
        <dbReference type="ARBA" id="ARBA00022989"/>
    </source>
</evidence>
<dbReference type="EMBL" id="BMDG01000005">
    <property type="protein sequence ID" value="GGI07663.1"/>
    <property type="molecule type" value="Genomic_DNA"/>
</dbReference>
<protein>
    <submittedName>
        <fullName evidence="7">Lysine transporter LysE</fullName>
    </submittedName>
</protein>
<keyword evidence="5 6" id="KW-0472">Membrane</keyword>
<evidence type="ECO:0000256" key="5">
    <source>
        <dbReference type="ARBA" id="ARBA00023136"/>
    </source>
</evidence>
<dbReference type="Pfam" id="PF01810">
    <property type="entry name" value="LysE"/>
    <property type="match status" value="1"/>
</dbReference>
<evidence type="ECO:0000256" key="3">
    <source>
        <dbReference type="ARBA" id="ARBA00022692"/>
    </source>
</evidence>
<dbReference type="RefSeq" id="WP_188523283.1">
    <property type="nucleotide sequence ID" value="NZ_BMDG01000005.1"/>
</dbReference>